<evidence type="ECO:0000313" key="2">
    <source>
        <dbReference type="EMBL" id="CAL1571272.1"/>
    </source>
</evidence>
<dbReference type="Proteomes" id="UP001497482">
    <property type="component" value="Chromosome 10"/>
</dbReference>
<reference evidence="2 3" key="1">
    <citation type="submission" date="2024-04" db="EMBL/GenBank/DDBJ databases">
        <authorList>
            <person name="Waldvogel A.-M."/>
            <person name="Schoenle A."/>
        </authorList>
    </citation>
    <scope>NUCLEOTIDE SEQUENCE [LARGE SCALE GENOMIC DNA]</scope>
</reference>
<keyword evidence="3" id="KW-1185">Reference proteome</keyword>
<protein>
    <submittedName>
        <fullName evidence="2">Uncharacterized protein</fullName>
    </submittedName>
</protein>
<organism evidence="2 3">
    <name type="scientific">Knipowitschia caucasica</name>
    <name type="common">Caucasian dwarf goby</name>
    <name type="synonym">Pomatoschistus caucasicus</name>
    <dbReference type="NCBI Taxonomy" id="637954"/>
    <lineage>
        <taxon>Eukaryota</taxon>
        <taxon>Metazoa</taxon>
        <taxon>Chordata</taxon>
        <taxon>Craniata</taxon>
        <taxon>Vertebrata</taxon>
        <taxon>Euteleostomi</taxon>
        <taxon>Actinopterygii</taxon>
        <taxon>Neopterygii</taxon>
        <taxon>Teleostei</taxon>
        <taxon>Neoteleostei</taxon>
        <taxon>Acanthomorphata</taxon>
        <taxon>Gobiaria</taxon>
        <taxon>Gobiiformes</taxon>
        <taxon>Gobioidei</taxon>
        <taxon>Gobiidae</taxon>
        <taxon>Gobiinae</taxon>
        <taxon>Knipowitschia</taxon>
    </lineage>
</organism>
<name>A0AAV2J5Z2_KNICA</name>
<accession>A0AAV2J5Z2</accession>
<sequence length="149" mass="15819">MTSQHFSPSVRFRAAARPHQAATQTAASAAPLPFQPLLLPHRSCRAVAASLPLTCRAFAADVTRLLTPLLPLPAAPAASRRNGEQREDPVRWTGSGLFQVPGGGLCLTAAFRPSDLQSCFAPSMLRAGPPPLLSPHSAFKLRLSKAYAN</sequence>
<evidence type="ECO:0000313" key="3">
    <source>
        <dbReference type="Proteomes" id="UP001497482"/>
    </source>
</evidence>
<evidence type="ECO:0000256" key="1">
    <source>
        <dbReference type="SAM" id="MobiDB-lite"/>
    </source>
</evidence>
<proteinExistence type="predicted"/>
<dbReference type="AlphaFoldDB" id="A0AAV2J5Z2"/>
<dbReference type="EMBL" id="OZ035832">
    <property type="protein sequence ID" value="CAL1571272.1"/>
    <property type="molecule type" value="Genomic_DNA"/>
</dbReference>
<gene>
    <name evidence="2" type="ORF">KC01_LOCUS3409</name>
</gene>
<feature type="region of interest" description="Disordered" evidence="1">
    <location>
        <begin position="1"/>
        <end position="26"/>
    </location>
</feature>